<dbReference type="EnsemblMetazoa" id="GPAI006067-RA">
    <property type="protein sequence ID" value="GPAI006067-PA"/>
    <property type="gene ID" value="GPAI006067"/>
</dbReference>
<evidence type="ECO:0000313" key="1">
    <source>
        <dbReference type="EnsemblMetazoa" id="GPAI006067-PA"/>
    </source>
</evidence>
<keyword evidence="2" id="KW-1185">Reference proteome</keyword>
<organism evidence="1 2">
    <name type="scientific">Glossina pallidipes</name>
    <name type="common">Tsetse fly</name>
    <dbReference type="NCBI Taxonomy" id="7398"/>
    <lineage>
        <taxon>Eukaryota</taxon>
        <taxon>Metazoa</taxon>
        <taxon>Ecdysozoa</taxon>
        <taxon>Arthropoda</taxon>
        <taxon>Hexapoda</taxon>
        <taxon>Insecta</taxon>
        <taxon>Pterygota</taxon>
        <taxon>Neoptera</taxon>
        <taxon>Endopterygota</taxon>
        <taxon>Diptera</taxon>
        <taxon>Brachycera</taxon>
        <taxon>Muscomorpha</taxon>
        <taxon>Hippoboscoidea</taxon>
        <taxon>Glossinidae</taxon>
        <taxon>Glossina</taxon>
    </lineage>
</organism>
<sequence>MTLSEIMIPEKSHTTKICLMAGKGQSQGNSLKTKKASMLKQQASLQALVTATPADLQAVGDIAPKHEQLQQQYRPQQKLQLQYTHTQYSAKRDHFLIGHLDDPNSMGCFAASTLGTYKWRVKEQTA</sequence>
<dbReference type="VEuPathDB" id="VectorBase:GPAI006067"/>
<reference evidence="1" key="2">
    <citation type="submission" date="2020-05" db="UniProtKB">
        <authorList>
            <consortium name="EnsemblMetazoa"/>
        </authorList>
    </citation>
    <scope>IDENTIFICATION</scope>
    <source>
        <strain evidence="1">IAEA</strain>
    </source>
</reference>
<protein>
    <submittedName>
        <fullName evidence="1">Uncharacterized protein</fullName>
    </submittedName>
</protein>
<dbReference type="STRING" id="7398.A0A1A9Z7A0"/>
<dbReference type="AlphaFoldDB" id="A0A1A9Z7A0"/>
<proteinExistence type="predicted"/>
<reference evidence="2" key="1">
    <citation type="submission" date="2014-03" db="EMBL/GenBank/DDBJ databases">
        <authorList>
            <person name="Aksoy S."/>
            <person name="Warren W."/>
            <person name="Wilson R.K."/>
        </authorList>
    </citation>
    <scope>NUCLEOTIDE SEQUENCE [LARGE SCALE GENOMIC DNA]</scope>
    <source>
        <strain evidence="2">IAEA</strain>
    </source>
</reference>
<evidence type="ECO:0000313" key="2">
    <source>
        <dbReference type="Proteomes" id="UP000092445"/>
    </source>
</evidence>
<accession>A0A1A9Z7A0</accession>
<dbReference type="Proteomes" id="UP000092445">
    <property type="component" value="Unassembled WGS sequence"/>
</dbReference>
<name>A0A1A9Z7A0_GLOPL</name>